<proteinExistence type="predicted"/>
<organism evidence="1 2">
    <name type="scientific">Nonomuraea rubra</name>
    <dbReference type="NCBI Taxonomy" id="46180"/>
    <lineage>
        <taxon>Bacteria</taxon>
        <taxon>Bacillati</taxon>
        <taxon>Actinomycetota</taxon>
        <taxon>Actinomycetes</taxon>
        <taxon>Streptosporangiales</taxon>
        <taxon>Streptosporangiaceae</taxon>
        <taxon>Nonomuraea</taxon>
    </lineage>
</organism>
<accession>A0A7X0P6T6</accession>
<name>A0A7X0P6T6_9ACTN</name>
<dbReference type="EMBL" id="JACHMI010000001">
    <property type="protein sequence ID" value="MBB6556117.1"/>
    <property type="molecule type" value="Genomic_DNA"/>
</dbReference>
<dbReference type="AlphaFoldDB" id="A0A7X0P6T6"/>
<keyword evidence="2" id="KW-1185">Reference proteome</keyword>
<dbReference type="RefSeq" id="WP_185110602.1">
    <property type="nucleotide sequence ID" value="NZ_BAAAXY010000150.1"/>
</dbReference>
<evidence type="ECO:0000313" key="1">
    <source>
        <dbReference type="EMBL" id="MBB6556117.1"/>
    </source>
</evidence>
<protein>
    <submittedName>
        <fullName evidence="1">Uncharacterized protein</fullName>
    </submittedName>
</protein>
<reference evidence="1 2" key="1">
    <citation type="submission" date="2020-08" db="EMBL/GenBank/DDBJ databases">
        <title>Sequencing the genomes of 1000 actinobacteria strains.</title>
        <authorList>
            <person name="Klenk H.-P."/>
        </authorList>
    </citation>
    <scope>NUCLEOTIDE SEQUENCE [LARGE SCALE GENOMIC DNA]</scope>
    <source>
        <strain evidence="1 2">DSM 43768</strain>
    </source>
</reference>
<evidence type="ECO:0000313" key="2">
    <source>
        <dbReference type="Proteomes" id="UP000565579"/>
    </source>
</evidence>
<comment type="caution">
    <text evidence="1">The sequence shown here is derived from an EMBL/GenBank/DDBJ whole genome shotgun (WGS) entry which is preliminary data.</text>
</comment>
<gene>
    <name evidence="1" type="ORF">HD593_010912</name>
</gene>
<sequence>MSSDWTQEAEEKIRDEISRYLTAPDARRAQEAMVRLQEIKSDPASQQQS</sequence>
<dbReference type="Proteomes" id="UP000565579">
    <property type="component" value="Unassembled WGS sequence"/>
</dbReference>